<evidence type="ECO:0000313" key="3">
    <source>
        <dbReference type="WormBase" id="ZC443.2"/>
    </source>
</evidence>
<dbReference type="Bgee" id="WBGene00013897">
    <property type="expression patterns" value="Expressed in pharyngeal muscle cell (C elegans) and 3 other cell types or tissues"/>
</dbReference>
<dbReference type="EMBL" id="BX284605">
    <property type="protein sequence ID" value="CAA99949.2"/>
    <property type="molecule type" value="Genomic_DNA"/>
</dbReference>
<organism evidence="1 2">
    <name type="scientific">Caenorhabditis elegans</name>
    <dbReference type="NCBI Taxonomy" id="6239"/>
    <lineage>
        <taxon>Eukaryota</taxon>
        <taxon>Metazoa</taxon>
        <taxon>Ecdysozoa</taxon>
        <taxon>Nematoda</taxon>
        <taxon>Chromadorea</taxon>
        <taxon>Rhabditida</taxon>
        <taxon>Rhabditina</taxon>
        <taxon>Rhabditomorpha</taxon>
        <taxon>Rhabditoidea</taxon>
        <taxon>Rhabditidae</taxon>
        <taxon>Peloderinae</taxon>
        <taxon>Caenorhabditis</taxon>
    </lineage>
</organism>
<proteinExistence type="predicted"/>
<dbReference type="AlphaFoldDB" id="Q23322"/>
<name>Q23322_CAEEL</name>
<dbReference type="PaxDb" id="6239-ZC443.2"/>
<sequence length="186" mass="22749">MFEKVIKLWRDTFPKSEHKLMSIEYVAAIEEFNEYFPGYAAMNDSNYSKLQHFFRSLHPIGCIKPFRFHYSSAFALENSLDDYLLKNAQFKRDGLAGEWAIHIFADHNDHIIEKYRMYKKKRLEKLERTFEERKKKAERMNQKHEYRLMWYLGKEGYYKYTNSRLEKMEKDREIRNKNGKEMEQVT</sequence>
<protein>
    <submittedName>
        <fullName evidence="1">Uncharacterized protein</fullName>
    </submittedName>
</protein>
<dbReference type="OrthoDB" id="5825684at2759"/>
<dbReference type="eggNOG" id="ENOG502THEM">
    <property type="taxonomic scope" value="Eukaryota"/>
</dbReference>
<keyword evidence="2" id="KW-1185">Reference proteome</keyword>
<dbReference type="UCSC" id="ZC443.2">
    <property type="organism name" value="c. elegans"/>
</dbReference>
<reference evidence="1 2" key="1">
    <citation type="journal article" date="1998" name="Science">
        <title>Genome sequence of the nematode C. elegans: a platform for investigating biology.</title>
        <authorList>
            <consortium name="The C. elegans sequencing consortium"/>
            <person name="Sulson J.E."/>
            <person name="Waterston R."/>
        </authorList>
    </citation>
    <scope>NUCLEOTIDE SEQUENCE [LARGE SCALE GENOMIC DNA]</scope>
    <source>
        <strain evidence="1 2">Bristol N2</strain>
    </source>
</reference>
<dbReference type="Proteomes" id="UP000001940">
    <property type="component" value="Chromosome V"/>
</dbReference>
<gene>
    <name evidence="1" type="ORF">CELE_ZC443.2</name>
    <name evidence="1 3" type="ORF">ZC443.2</name>
</gene>
<accession>Q23322</accession>
<dbReference type="FunCoup" id="Q23322">
    <property type="interactions" value="813"/>
</dbReference>
<dbReference type="HOGENOM" id="CLU_1236022_0_0_1"/>
<dbReference type="InParanoid" id="Q23322"/>
<dbReference type="OMA" id="EWAIHIF"/>
<dbReference type="SMR" id="Q23322"/>
<dbReference type="WormBase" id="ZC443.2">
    <property type="protein sequence ID" value="CE16464"/>
    <property type="gene ID" value="WBGene00013897"/>
</dbReference>
<evidence type="ECO:0000313" key="2">
    <source>
        <dbReference type="Proteomes" id="UP000001940"/>
    </source>
</evidence>
<dbReference type="AGR" id="WB:WBGene00013897"/>
<evidence type="ECO:0000313" key="1">
    <source>
        <dbReference type="EMBL" id="CAA99949.2"/>
    </source>
</evidence>